<feature type="compositionally biased region" description="Basic and acidic residues" evidence="1">
    <location>
        <begin position="83"/>
        <end position="101"/>
    </location>
</feature>
<accession>A0A834NRY8</accession>
<dbReference type="Proteomes" id="UP000600918">
    <property type="component" value="Unassembled WGS sequence"/>
</dbReference>
<feature type="compositionally biased region" description="Polar residues" evidence="1">
    <location>
        <begin position="181"/>
        <end position="190"/>
    </location>
</feature>
<feature type="compositionally biased region" description="Basic residues" evidence="1">
    <location>
        <begin position="127"/>
        <end position="141"/>
    </location>
</feature>
<feature type="compositionally biased region" description="Basic and acidic residues" evidence="1">
    <location>
        <begin position="18"/>
        <end position="27"/>
    </location>
</feature>
<dbReference type="AlphaFoldDB" id="A0A834NRY8"/>
<organism evidence="2 3">
    <name type="scientific">Vespula pensylvanica</name>
    <name type="common">Western yellow jacket</name>
    <name type="synonym">Wasp</name>
    <dbReference type="NCBI Taxonomy" id="30213"/>
    <lineage>
        <taxon>Eukaryota</taxon>
        <taxon>Metazoa</taxon>
        <taxon>Ecdysozoa</taxon>
        <taxon>Arthropoda</taxon>
        <taxon>Hexapoda</taxon>
        <taxon>Insecta</taxon>
        <taxon>Pterygota</taxon>
        <taxon>Neoptera</taxon>
        <taxon>Endopterygota</taxon>
        <taxon>Hymenoptera</taxon>
        <taxon>Apocrita</taxon>
        <taxon>Aculeata</taxon>
        <taxon>Vespoidea</taxon>
        <taxon>Vespidae</taxon>
        <taxon>Vespinae</taxon>
        <taxon>Vespula</taxon>
    </lineage>
</organism>
<keyword evidence="3" id="KW-1185">Reference proteome</keyword>
<sequence>MFATYIFRFVGRKPYRSGLEDKEEKAKKVVAGKKKEEEEEEEEEEGEEERRRRRWWRWWSMVTKEEKEERFLGPTVIISTFPEQEKRKKEKPSDNQGERRHHLDVAVENARFADSILSCLAKTTRLRRKGRHNGVKVRRRVEKREVEEEEEEKGVSNKTMTSRQSKDPVQKCHSDPGAGSTPGTSYSPTKRISRKQVPGISSSANTRKCVLTLDGYSYVIDFVRHQSDELNRINSKPRNHVPLVSRC</sequence>
<evidence type="ECO:0000256" key="1">
    <source>
        <dbReference type="SAM" id="MobiDB-lite"/>
    </source>
</evidence>
<feature type="region of interest" description="Disordered" evidence="1">
    <location>
        <begin position="18"/>
        <end position="52"/>
    </location>
</feature>
<evidence type="ECO:0000313" key="2">
    <source>
        <dbReference type="EMBL" id="KAF7416909.1"/>
    </source>
</evidence>
<protein>
    <submittedName>
        <fullName evidence="2">Uncharacterized protein</fullName>
    </submittedName>
</protein>
<feature type="region of interest" description="Disordered" evidence="1">
    <location>
        <begin position="79"/>
        <end position="101"/>
    </location>
</feature>
<feature type="compositionally biased region" description="Basic and acidic residues" evidence="1">
    <location>
        <begin position="164"/>
        <end position="174"/>
    </location>
</feature>
<name>A0A834NRY8_VESPE</name>
<dbReference type="EMBL" id="JACSDY010000010">
    <property type="protein sequence ID" value="KAF7416909.1"/>
    <property type="molecule type" value="Genomic_DNA"/>
</dbReference>
<comment type="caution">
    <text evidence="2">The sequence shown here is derived from an EMBL/GenBank/DDBJ whole genome shotgun (WGS) entry which is preliminary data.</text>
</comment>
<feature type="region of interest" description="Disordered" evidence="1">
    <location>
        <begin position="127"/>
        <end position="201"/>
    </location>
</feature>
<gene>
    <name evidence="2" type="ORF">H0235_011440</name>
</gene>
<evidence type="ECO:0000313" key="3">
    <source>
        <dbReference type="Proteomes" id="UP000600918"/>
    </source>
</evidence>
<proteinExistence type="predicted"/>
<feature type="compositionally biased region" description="Acidic residues" evidence="1">
    <location>
        <begin position="37"/>
        <end position="47"/>
    </location>
</feature>
<reference evidence="2" key="1">
    <citation type="journal article" date="2020" name="G3 (Bethesda)">
        <title>High-Quality Assemblies for Three Invasive Social Wasps from the &lt;i&gt;Vespula&lt;/i&gt; Genus.</title>
        <authorList>
            <person name="Harrop T.W.R."/>
            <person name="Guhlin J."/>
            <person name="McLaughlin G.M."/>
            <person name="Permina E."/>
            <person name="Stockwell P."/>
            <person name="Gilligan J."/>
            <person name="Le Lec M.F."/>
            <person name="Gruber M.A.M."/>
            <person name="Quinn O."/>
            <person name="Lovegrove M."/>
            <person name="Duncan E.J."/>
            <person name="Remnant E.J."/>
            <person name="Van Eeckhoven J."/>
            <person name="Graham B."/>
            <person name="Knapp R.A."/>
            <person name="Langford K.W."/>
            <person name="Kronenberg Z."/>
            <person name="Press M.O."/>
            <person name="Eacker S.M."/>
            <person name="Wilson-Rankin E.E."/>
            <person name="Purcell J."/>
            <person name="Lester P.J."/>
            <person name="Dearden P.K."/>
        </authorList>
    </citation>
    <scope>NUCLEOTIDE SEQUENCE</scope>
    <source>
        <strain evidence="2">Volc-1</strain>
    </source>
</reference>